<evidence type="ECO:0000256" key="11">
    <source>
        <dbReference type="ARBA" id="ARBA00031071"/>
    </source>
</evidence>
<comment type="caution">
    <text evidence="15">The sequence shown here is derived from an EMBL/GenBank/DDBJ whole genome shotgun (WGS) entry which is preliminary data.</text>
</comment>
<comment type="function">
    <text evidence="9">TRAP proteins are part of a complex whose function is to bind calcium to the ER membrane and thereby regulate the retention of ER resident proteins. May be involved in the recycling of the translocation apparatus after completion of the translocation process or may function as a membrane-bound chaperone facilitating folding of translocated proteins.</text>
</comment>
<keyword evidence="7 13" id="KW-1133">Transmembrane helix</keyword>
<dbReference type="PANTHER" id="PTHR12924:SF0">
    <property type="entry name" value="TRANSLOCON-ASSOCIATED PROTEIN SUBUNIT ALPHA"/>
    <property type="match status" value="1"/>
</dbReference>
<evidence type="ECO:0000256" key="1">
    <source>
        <dbReference type="ARBA" id="ARBA00004115"/>
    </source>
</evidence>
<sequence>MKLSTVFLLAALGFCAVYAADVVDGEVTEDSTRATTEDDDLTIGASPDAALAFQFVQPADANTINEVYGGSPVKFLIGFQNRGEKDFIVKFSETSYRYPLDFNYYLQNFTRGEYNRRVAPKEEVTLDYAFFTHESLAGRSLGLVVNVHYEDADGKYFINNVYNQTITVVEDDSGFNGETGFMFLIFVALGIGALYVANQFLSKLSRKSGLQKRSTVEQGTSGNEVDYEWIPRDIIKNSEKKSPIAGSPKARKAKKTD</sequence>
<dbReference type="Pfam" id="PF03896">
    <property type="entry name" value="TRAP_alpha"/>
    <property type="match status" value="1"/>
</dbReference>
<dbReference type="Proteomes" id="UP001152747">
    <property type="component" value="Unassembled WGS sequence"/>
</dbReference>
<comment type="subcellular location">
    <subcellularLocation>
        <location evidence="1">Endoplasmic reticulum membrane</location>
        <topology evidence="1">Single-pass type I membrane protein</topology>
    </subcellularLocation>
</comment>
<evidence type="ECO:0000313" key="16">
    <source>
        <dbReference type="Proteomes" id="UP001152747"/>
    </source>
</evidence>
<evidence type="ECO:0000256" key="7">
    <source>
        <dbReference type="ARBA" id="ARBA00022989"/>
    </source>
</evidence>
<evidence type="ECO:0000256" key="14">
    <source>
        <dbReference type="SAM" id="SignalP"/>
    </source>
</evidence>
<feature type="transmembrane region" description="Helical" evidence="13">
    <location>
        <begin position="180"/>
        <end position="197"/>
    </location>
</feature>
<dbReference type="GO" id="GO:0005789">
    <property type="term" value="C:endoplasmic reticulum membrane"/>
    <property type="evidence" value="ECO:0007669"/>
    <property type="project" value="UniProtKB-SubCell"/>
</dbReference>
<evidence type="ECO:0000256" key="12">
    <source>
        <dbReference type="SAM" id="MobiDB-lite"/>
    </source>
</evidence>
<feature type="region of interest" description="Disordered" evidence="12">
    <location>
        <begin position="238"/>
        <end position="257"/>
    </location>
</feature>
<keyword evidence="5 14" id="KW-0732">Signal</keyword>
<reference evidence="15" key="1">
    <citation type="submission" date="2022-11" db="EMBL/GenBank/DDBJ databases">
        <authorList>
            <person name="Kikuchi T."/>
        </authorList>
    </citation>
    <scope>NUCLEOTIDE SEQUENCE</scope>
    <source>
        <strain evidence="15">PS1010</strain>
    </source>
</reference>
<keyword evidence="6" id="KW-0256">Endoplasmic reticulum</keyword>
<proteinExistence type="inferred from homology"/>
<name>A0A9P1I2T5_9PELO</name>
<dbReference type="InterPro" id="IPR005595">
    <property type="entry name" value="TRAP_alpha"/>
</dbReference>
<comment type="similarity">
    <text evidence="2">Belongs to the TRAP-alpha family.</text>
</comment>
<dbReference type="PANTHER" id="PTHR12924">
    <property type="entry name" value="TRANSLOCON-ASSOCIATED PROTEIN, ALPHA SUBUNIT"/>
    <property type="match status" value="1"/>
</dbReference>
<evidence type="ECO:0000256" key="4">
    <source>
        <dbReference type="ARBA" id="ARBA00022692"/>
    </source>
</evidence>
<organism evidence="15 16">
    <name type="scientific">Caenorhabditis angaria</name>
    <dbReference type="NCBI Taxonomy" id="860376"/>
    <lineage>
        <taxon>Eukaryota</taxon>
        <taxon>Metazoa</taxon>
        <taxon>Ecdysozoa</taxon>
        <taxon>Nematoda</taxon>
        <taxon>Chromadorea</taxon>
        <taxon>Rhabditida</taxon>
        <taxon>Rhabditina</taxon>
        <taxon>Rhabditomorpha</taxon>
        <taxon>Rhabditoidea</taxon>
        <taxon>Rhabditidae</taxon>
        <taxon>Peloderinae</taxon>
        <taxon>Caenorhabditis</taxon>
    </lineage>
</organism>
<dbReference type="OrthoDB" id="1926781at2759"/>
<protein>
    <recommendedName>
        <fullName evidence="3">Translocon-associated protein subunit alpha</fullName>
    </recommendedName>
    <alternativeName>
        <fullName evidence="11">Signal sequence receptor subunit alpha</fullName>
    </alternativeName>
</protein>
<keyword evidence="16" id="KW-1185">Reference proteome</keyword>
<keyword evidence="8 13" id="KW-0472">Membrane</keyword>
<evidence type="ECO:0000256" key="6">
    <source>
        <dbReference type="ARBA" id="ARBA00022824"/>
    </source>
</evidence>
<comment type="subunit">
    <text evidence="10">Heterotetramer of TRAP-alpha, TRAP-beta, TRAP-delta and TRAP-gamma. Interacts with palmitoylated calnexin (CALX), the interaction is required for efficient folding of glycosylated proteins.</text>
</comment>
<evidence type="ECO:0000256" key="5">
    <source>
        <dbReference type="ARBA" id="ARBA00022729"/>
    </source>
</evidence>
<accession>A0A9P1I2T5</accession>
<gene>
    <name evidence="15" type="ORF">CAMP_LOCUS84</name>
</gene>
<evidence type="ECO:0000256" key="9">
    <source>
        <dbReference type="ARBA" id="ARBA00025620"/>
    </source>
</evidence>
<keyword evidence="4 13" id="KW-0812">Transmembrane</keyword>
<dbReference type="EMBL" id="CANHGI010000001">
    <property type="protein sequence ID" value="CAI5437447.1"/>
    <property type="molecule type" value="Genomic_DNA"/>
</dbReference>
<feature type="signal peptide" evidence="14">
    <location>
        <begin position="1"/>
        <end position="19"/>
    </location>
</feature>
<evidence type="ECO:0000256" key="8">
    <source>
        <dbReference type="ARBA" id="ARBA00023136"/>
    </source>
</evidence>
<evidence type="ECO:0000313" key="15">
    <source>
        <dbReference type="EMBL" id="CAI5437447.1"/>
    </source>
</evidence>
<evidence type="ECO:0000256" key="3">
    <source>
        <dbReference type="ARBA" id="ARBA00020280"/>
    </source>
</evidence>
<evidence type="ECO:0000256" key="2">
    <source>
        <dbReference type="ARBA" id="ARBA00006776"/>
    </source>
</evidence>
<feature type="chain" id="PRO_5040461559" description="Translocon-associated protein subunit alpha" evidence="14">
    <location>
        <begin position="20"/>
        <end position="257"/>
    </location>
</feature>
<evidence type="ECO:0000256" key="13">
    <source>
        <dbReference type="SAM" id="Phobius"/>
    </source>
</evidence>
<evidence type="ECO:0000256" key="10">
    <source>
        <dbReference type="ARBA" id="ARBA00025854"/>
    </source>
</evidence>
<dbReference type="AlphaFoldDB" id="A0A9P1I2T5"/>